<dbReference type="RefSeq" id="XP_002418933.1">
    <property type="nucleotide sequence ID" value="XM_002418888.1"/>
</dbReference>
<dbReference type="PANTHER" id="PTHR14052">
    <property type="entry name" value="ORIGIN RECOGNITION COMPLEX SUBUNIT 2"/>
    <property type="match status" value="1"/>
</dbReference>
<comment type="similarity">
    <text evidence="2 5">Belongs to the ORC2 family.</text>
</comment>
<comment type="subunit">
    <text evidence="5">Component of the origin recognition complex (ORC).</text>
</comment>
<dbReference type="InterPro" id="IPR007220">
    <property type="entry name" value="ORC2"/>
</dbReference>
<feature type="domain" description="Origin recognition complex subunit 2 RecA-like" evidence="7">
    <location>
        <begin position="367"/>
        <end position="546"/>
    </location>
</feature>
<dbReference type="OrthoDB" id="346673at2759"/>
<evidence type="ECO:0000313" key="10">
    <source>
        <dbReference type="EMBL" id="CAX44241.1"/>
    </source>
</evidence>
<dbReference type="Pfam" id="PF24882">
    <property type="entry name" value="WHD_ORC2"/>
    <property type="match status" value="1"/>
</dbReference>
<dbReference type="InterPro" id="IPR056772">
    <property type="entry name" value="RecA-like_ORC2"/>
</dbReference>
<dbReference type="EMBL" id="FM992689">
    <property type="protein sequence ID" value="CAX44241.1"/>
    <property type="molecule type" value="Genomic_DNA"/>
</dbReference>
<proteinExistence type="inferred from homology"/>
<feature type="compositionally biased region" description="Polar residues" evidence="6">
    <location>
        <begin position="1"/>
        <end position="17"/>
    </location>
</feature>
<evidence type="ECO:0000256" key="2">
    <source>
        <dbReference type="ARBA" id="ARBA00007421"/>
    </source>
</evidence>
<dbReference type="PANTHER" id="PTHR14052:SF0">
    <property type="entry name" value="ORIGIN RECOGNITION COMPLEX SUBUNIT 2"/>
    <property type="match status" value="1"/>
</dbReference>
<feature type="compositionally biased region" description="Acidic residues" evidence="6">
    <location>
        <begin position="136"/>
        <end position="162"/>
    </location>
</feature>
<dbReference type="Proteomes" id="UP000002605">
    <property type="component" value="Chromosome 2"/>
</dbReference>
<evidence type="ECO:0000256" key="6">
    <source>
        <dbReference type="SAM" id="MobiDB-lite"/>
    </source>
</evidence>
<keyword evidence="3 5" id="KW-0235">DNA replication</keyword>
<feature type="region of interest" description="Disordered" evidence="6">
    <location>
        <begin position="256"/>
        <end position="281"/>
    </location>
</feature>
<evidence type="ECO:0000259" key="8">
    <source>
        <dbReference type="Pfam" id="PF24882"/>
    </source>
</evidence>
<dbReference type="InterPro" id="IPR056773">
    <property type="entry name" value="WHD_ORC2"/>
</dbReference>
<dbReference type="GO" id="GO:0005664">
    <property type="term" value="C:nuclear origin of replication recognition complex"/>
    <property type="evidence" value="ECO:0007669"/>
    <property type="project" value="UniProtKB-UniRule"/>
</dbReference>
<dbReference type="GeneID" id="8046462"/>
<keyword evidence="11" id="KW-1185">Reference proteome</keyword>
<name>B9WCW6_CANDC</name>
<reference evidence="10 11" key="1">
    <citation type="journal article" date="2009" name="Genome Res.">
        <title>Comparative genomics of the fungal pathogens Candida dubliniensis and Candida albicans.</title>
        <authorList>
            <person name="Jackson A.P."/>
            <person name="Gamble J.A."/>
            <person name="Yeomans T."/>
            <person name="Moran G.P."/>
            <person name="Saunders D."/>
            <person name="Harris D."/>
            <person name="Aslett M."/>
            <person name="Barrell J.F."/>
            <person name="Butler G."/>
            <person name="Citiulo F."/>
            <person name="Coleman D.C."/>
            <person name="de Groot P.W.J."/>
            <person name="Goodwin T.J."/>
            <person name="Quail M.A."/>
            <person name="McQuillan J."/>
            <person name="Munro C.A."/>
            <person name="Pain A."/>
            <person name="Poulter R.T."/>
            <person name="Rajandream M.A."/>
            <person name="Renauld H."/>
            <person name="Spiering M.J."/>
            <person name="Tivey A."/>
            <person name="Gow N.A.R."/>
            <person name="Barrell B."/>
            <person name="Sullivan D.J."/>
            <person name="Berriman M."/>
        </authorList>
    </citation>
    <scope>NUCLEOTIDE SEQUENCE [LARGE SCALE GENOMIC DNA]</scope>
    <source>
        <strain evidence="11">CD36 / ATCC MYA-646 / CBS 7987 / NCPF 3949 / NRRL Y-17841</strain>
    </source>
</reference>
<dbReference type="AlphaFoldDB" id="B9WCW6"/>
<feature type="region of interest" description="Disordered" evidence="6">
    <location>
        <begin position="31"/>
        <end position="50"/>
    </location>
</feature>
<evidence type="ECO:0000256" key="3">
    <source>
        <dbReference type="ARBA" id="ARBA00022705"/>
    </source>
</evidence>
<sequence>MLDSTSQQKSPFRSPTKQRMEVIGTVNASRFSFSPVKTPNGRAGLLSPEKRSINDLDKSARKRAKNSIYNRIMDEYSDTDDYLNEKDRILADRIIKQSRGEQDYVNYGSDVELEIDLTQQRRTRRRVKQVAYSTDSGDDYQDTEDLSSEEEEEDNDNGDGEVEFVFRPSVERSSKLSNSPPKAKPKNSIVRRAKRGRPSKSESVLGQIKSIFHQDDELFSTDRKTFTPSKQTQAKKPTKNYLTSIFDQNFDRSTVPTLSGIPKSKSTHQEKETFEPLPIPNLDSDGNIADKEYILKYFDGIDPAKFKEGRFMDEKVFFLEGPEGYFEQQTTRLKHSGNSLTALAPQIDYSDFAKLVKLGDNLSFQHKRDLFELHKFVYHQWCFEMSQGFNLNFYGVGSKIDILKDFALNYFGIWWKDMIDADLPKILVVNGFNPSINIKKLILEIASILLPDESYPKHIAGTVPFVVDFLNNHRSPCGSIGFHHPKILLIIHNLDGEVFRVDKTQTLLSQLMALPEVWAMSSTDHINASLLWDSSKLKNLNFIWHNLTTYSTYQRETSFRDVISLGKSKKFVGGLGAKFVLRSLTDNHRNLYRELLIAQLDNMEKLVPSASGRMGMKGNIKVAVELKNLYNTCLDEFITSNEMNFRTFLKEYIEHKMCQLVKDSSGVEMIFIPFTYEEIQNIYKQEFDV</sequence>
<evidence type="ECO:0000313" key="11">
    <source>
        <dbReference type="Proteomes" id="UP000002605"/>
    </source>
</evidence>
<evidence type="ECO:0000313" key="9">
    <source>
        <dbReference type="CGD" id="CAL0000159493"/>
    </source>
</evidence>
<protein>
    <recommendedName>
        <fullName evidence="5">Origin recognition complex subunit 2</fullName>
    </recommendedName>
</protein>
<dbReference type="HOGENOM" id="CLU_382621_0_0_1"/>
<feature type="domain" description="Origin recognition complex subunit 2 winged-helix" evidence="8">
    <location>
        <begin position="617"/>
        <end position="678"/>
    </location>
</feature>
<dbReference type="CGD" id="CAL0000159493">
    <property type="gene designation" value="Cd36_24600"/>
</dbReference>
<comment type="function">
    <text evidence="5">Component of the origin recognition complex (ORC) that binds origins of replication. DNA-binding is ATP-dependent. ORC is required to assemble the pre-replication complex necessary to initiate DNA replication.</text>
</comment>
<evidence type="ECO:0000256" key="1">
    <source>
        <dbReference type="ARBA" id="ARBA00004123"/>
    </source>
</evidence>
<accession>B9WCW6</accession>
<evidence type="ECO:0000256" key="4">
    <source>
        <dbReference type="ARBA" id="ARBA00023242"/>
    </source>
</evidence>
<evidence type="ECO:0000259" key="7">
    <source>
        <dbReference type="Pfam" id="PF04084"/>
    </source>
</evidence>
<dbReference type="GO" id="GO:0003688">
    <property type="term" value="F:DNA replication origin binding"/>
    <property type="evidence" value="ECO:0007669"/>
    <property type="project" value="UniProtKB-UniRule"/>
</dbReference>
<keyword evidence="4 5" id="KW-0539">Nucleus</keyword>
<gene>
    <name evidence="9" type="ordered locus">Cd36_24600</name>
    <name evidence="10" type="ORF">CD36_24600</name>
</gene>
<feature type="compositionally biased region" description="Basic residues" evidence="6">
    <location>
        <begin position="183"/>
        <end position="198"/>
    </location>
</feature>
<evidence type="ECO:0000256" key="5">
    <source>
        <dbReference type="RuleBase" id="RU368084"/>
    </source>
</evidence>
<dbReference type="KEGG" id="cdu:CD36_24600"/>
<comment type="subcellular location">
    <subcellularLocation>
        <location evidence="1 5">Nucleus</location>
    </subcellularLocation>
</comment>
<feature type="region of interest" description="Disordered" evidence="6">
    <location>
        <begin position="122"/>
        <end position="204"/>
    </location>
</feature>
<organism evidence="10 11">
    <name type="scientific">Candida dubliniensis (strain CD36 / ATCC MYA-646 / CBS 7987 / NCPF 3949 / NRRL Y-17841)</name>
    <name type="common">Yeast</name>
    <dbReference type="NCBI Taxonomy" id="573826"/>
    <lineage>
        <taxon>Eukaryota</taxon>
        <taxon>Fungi</taxon>
        <taxon>Dikarya</taxon>
        <taxon>Ascomycota</taxon>
        <taxon>Saccharomycotina</taxon>
        <taxon>Pichiomycetes</taxon>
        <taxon>Debaryomycetaceae</taxon>
        <taxon>Candida/Lodderomyces clade</taxon>
        <taxon>Candida</taxon>
    </lineage>
</organism>
<feature type="region of interest" description="Disordered" evidence="6">
    <location>
        <begin position="1"/>
        <end position="20"/>
    </location>
</feature>
<dbReference type="GO" id="GO:0006260">
    <property type="term" value="P:DNA replication"/>
    <property type="evidence" value="ECO:0007669"/>
    <property type="project" value="UniProtKB-UniRule"/>
</dbReference>
<dbReference type="eggNOG" id="KOG2928">
    <property type="taxonomic scope" value="Eukaryota"/>
</dbReference>
<dbReference type="Pfam" id="PF04084">
    <property type="entry name" value="RecA-like_ORC2"/>
    <property type="match status" value="1"/>
</dbReference>
<dbReference type="VEuPathDB" id="FungiDB:CD36_24600"/>